<evidence type="ECO:0000259" key="11">
    <source>
        <dbReference type="Pfam" id="PF02782"/>
    </source>
</evidence>
<evidence type="ECO:0000256" key="5">
    <source>
        <dbReference type="ARBA" id="ARBA00022777"/>
    </source>
</evidence>
<evidence type="ECO:0000256" key="7">
    <source>
        <dbReference type="ARBA" id="ARBA00023277"/>
    </source>
</evidence>
<feature type="domain" description="Carbohydrate kinase FGGY N-terminal" evidence="10">
    <location>
        <begin position="1"/>
        <end position="243"/>
    </location>
</feature>
<keyword evidence="3 8" id="KW-0808">Transferase</keyword>
<feature type="site" description="Important for activity" evidence="8">
    <location>
        <position position="6"/>
    </location>
</feature>
<dbReference type="InterPro" id="IPR006000">
    <property type="entry name" value="Xylulokinase"/>
</dbReference>
<accession>A0ABS5FJ74</accession>
<dbReference type="NCBIfam" id="TIGR01312">
    <property type="entry name" value="XylB"/>
    <property type="match status" value="1"/>
</dbReference>
<sequence>MFLGIDLGTSAVKTVLVDDMQRVIASRSHSLSTASPRPGFSEQDPRLWIEATFATLDALKADHPSELADVAGIGLSGQMHGATLLDADHRPLRPCILWNDGRSAAECRLLERRWPALRATTGNKAMPGFTAPKLLWVAEHEPEIFAATRLVLLPKAYLRLILSGEAVEDVSDASGSLWLDVVRRDWSDDGLAATGLSRTHMPRLVEGFAPATRLGRELAQRWGMAKQPVIAGGAGDNPAGAIGIGAIRPGTAFISLGTSGALFTPTEKVAANPDRAVHTFAHAIPAMWLQGGAILSAASCLAWIARLLGAPEAELLAPLGARPHAPSPVSFLPYLAGERTPHDDPHACGMLDGLSHGTDRAEVVQAVLEGVAFALADCRDALASAGLVVAEADAIGGGARSGFWLSVLANVLDIPINRVADSDVGAAFGAARLGRLAVTGETVETVCKPPQRVETFEPERGLADAYAARLHAWRELYRPQRGWETHRVREAG</sequence>
<evidence type="ECO:0000256" key="2">
    <source>
        <dbReference type="ARBA" id="ARBA00022629"/>
    </source>
</evidence>
<dbReference type="CDD" id="cd07808">
    <property type="entry name" value="ASKHA_NBD_FGGY_EcXK-like"/>
    <property type="match status" value="1"/>
</dbReference>
<dbReference type="EC" id="2.7.1.17" evidence="8 9"/>
<feature type="domain" description="Carbohydrate kinase FGGY C-terminal" evidence="11">
    <location>
        <begin position="253"/>
        <end position="436"/>
    </location>
</feature>
<comment type="catalytic activity">
    <reaction evidence="8 9">
        <text>D-xylulose + ATP = D-xylulose 5-phosphate + ADP + H(+)</text>
        <dbReference type="Rhea" id="RHEA:10964"/>
        <dbReference type="ChEBI" id="CHEBI:15378"/>
        <dbReference type="ChEBI" id="CHEBI:17140"/>
        <dbReference type="ChEBI" id="CHEBI:30616"/>
        <dbReference type="ChEBI" id="CHEBI:57737"/>
        <dbReference type="ChEBI" id="CHEBI:456216"/>
        <dbReference type="EC" id="2.7.1.17"/>
    </reaction>
</comment>
<keyword evidence="2 8" id="KW-0859">Xylose metabolism</keyword>
<evidence type="ECO:0000256" key="8">
    <source>
        <dbReference type="HAMAP-Rule" id="MF_02220"/>
    </source>
</evidence>
<organism evidence="12 13">
    <name type="scientific">Bradyrhizobium jicamae</name>
    <dbReference type="NCBI Taxonomy" id="280332"/>
    <lineage>
        <taxon>Bacteria</taxon>
        <taxon>Pseudomonadati</taxon>
        <taxon>Pseudomonadota</taxon>
        <taxon>Alphaproteobacteria</taxon>
        <taxon>Hyphomicrobiales</taxon>
        <taxon>Nitrobacteraceae</taxon>
        <taxon>Bradyrhizobium</taxon>
    </lineage>
</organism>
<dbReference type="GO" id="GO:0004856">
    <property type="term" value="F:D-xylulokinase activity"/>
    <property type="evidence" value="ECO:0007669"/>
    <property type="project" value="UniProtKB-EC"/>
</dbReference>
<dbReference type="HAMAP" id="MF_02220">
    <property type="entry name" value="XylB"/>
    <property type="match status" value="1"/>
</dbReference>
<protein>
    <recommendedName>
        <fullName evidence="8 9">Xylulose kinase</fullName>
        <shortName evidence="8 9">Xylulokinase</shortName>
        <ecNumber evidence="8 9">2.7.1.17</ecNumber>
    </recommendedName>
</protein>
<evidence type="ECO:0000313" key="13">
    <source>
        <dbReference type="Proteomes" id="UP001315278"/>
    </source>
</evidence>
<dbReference type="InterPro" id="IPR018484">
    <property type="entry name" value="FGGY_N"/>
</dbReference>
<dbReference type="InterPro" id="IPR043129">
    <property type="entry name" value="ATPase_NBD"/>
</dbReference>
<comment type="caution">
    <text evidence="12">The sequence shown here is derived from an EMBL/GenBank/DDBJ whole genome shotgun (WGS) entry which is preliminary data.</text>
</comment>
<comment type="function">
    <text evidence="8">Catalyzes the phosphorylation of D-xylulose to D-xylulose 5-phosphate.</text>
</comment>
<feature type="active site" description="Proton acceptor" evidence="8">
    <location>
        <position position="236"/>
    </location>
</feature>
<dbReference type="SUPFAM" id="SSF53067">
    <property type="entry name" value="Actin-like ATPase domain"/>
    <property type="match status" value="2"/>
</dbReference>
<dbReference type="Proteomes" id="UP001315278">
    <property type="component" value="Unassembled WGS sequence"/>
</dbReference>
<evidence type="ECO:0000256" key="3">
    <source>
        <dbReference type="ARBA" id="ARBA00022679"/>
    </source>
</evidence>
<dbReference type="PIRSF" id="PIRSF000538">
    <property type="entry name" value="GlpK"/>
    <property type="match status" value="1"/>
</dbReference>
<dbReference type="EMBL" id="JAFCJH010000014">
    <property type="protein sequence ID" value="MBR0796832.1"/>
    <property type="molecule type" value="Genomic_DNA"/>
</dbReference>
<evidence type="ECO:0000256" key="9">
    <source>
        <dbReference type="RuleBase" id="RU364073"/>
    </source>
</evidence>
<dbReference type="Pfam" id="PF00370">
    <property type="entry name" value="FGGY_N"/>
    <property type="match status" value="1"/>
</dbReference>
<keyword evidence="5 8" id="KW-0418">Kinase</keyword>
<proteinExistence type="inferred from homology"/>
<evidence type="ECO:0000313" key="12">
    <source>
        <dbReference type="EMBL" id="MBR0796832.1"/>
    </source>
</evidence>
<dbReference type="PANTHER" id="PTHR43095:SF6">
    <property type="entry name" value="XYLULOSE KINASE"/>
    <property type="match status" value="1"/>
</dbReference>
<dbReference type="RefSeq" id="WP_212493021.1">
    <property type="nucleotide sequence ID" value="NZ_JAFCJH010000014.1"/>
</dbReference>
<dbReference type="InterPro" id="IPR018483">
    <property type="entry name" value="Carb_kinase_FGGY_CS"/>
</dbReference>
<dbReference type="InterPro" id="IPR000577">
    <property type="entry name" value="Carb_kinase_FGGY"/>
</dbReference>
<dbReference type="PANTHER" id="PTHR43095">
    <property type="entry name" value="SUGAR KINASE"/>
    <property type="match status" value="1"/>
</dbReference>
<evidence type="ECO:0000256" key="4">
    <source>
        <dbReference type="ARBA" id="ARBA00022741"/>
    </source>
</evidence>
<reference evidence="13" key="1">
    <citation type="journal article" date="2021" name="ISME J.">
        <title>Evolutionary origin and ecological implication of a unique nif island in free-living Bradyrhizobium lineages.</title>
        <authorList>
            <person name="Tao J."/>
        </authorList>
    </citation>
    <scope>NUCLEOTIDE SEQUENCE [LARGE SCALE GENOMIC DNA]</scope>
    <source>
        <strain evidence="13">SZCCT0434</strain>
    </source>
</reference>
<evidence type="ECO:0000256" key="6">
    <source>
        <dbReference type="ARBA" id="ARBA00022840"/>
    </source>
</evidence>
<keyword evidence="7 8" id="KW-0119">Carbohydrate metabolism</keyword>
<evidence type="ECO:0000256" key="1">
    <source>
        <dbReference type="ARBA" id="ARBA00009156"/>
    </source>
</evidence>
<dbReference type="Gene3D" id="3.30.420.40">
    <property type="match status" value="2"/>
</dbReference>
<evidence type="ECO:0000259" key="10">
    <source>
        <dbReference type="Pfam" id="PF00370"/>
    </source>
</evidence>
<keyword evidence="6 8" id="KW-0067">ATP-binding</keyword>
<dbReference type="InterPro" id="IPR050406">
    <property type="entry name" value="FGGY_Carb_Kinase"/>
</dbReference>
<keyword evidence="4 8" id="KW-0547">Nucleotide-binding</keyword>
<dbReference type="PROSITE" id="PS00933">
    <property type="entry name" value="FGGY_KINASES_1"/>
    <property type="match status" value="1"/>
</dbReference>
<comment type="similarity">
    <text evidence="1 8 9">Belongs to the FGGY kinase family.</text>
</comment>
<feature type="binding site" evidence="8">
    <location>
        <begin position="79"/>
        <end position="80"/>
    </location>
    <ligand>
        <name>substrate</name>
    </ligand>
</feature>
<dbReference type="InterPro" id="IPR018485">
    <property type="entry name" value="FGGY_C"/>
</dbReference>
<dbReference type="Pfam" id="PF02782">
    <property type="entry name" value="FGGY_C"/>
    <property type="match status" value="1"/>
</dbReference>
<keyword evidence="13" id="KW-1185">Reference proteome</keyword>
<gene>
    <name evidence="8 9 12" type="primary">xylB</name>
    <name evidence="12" type="ORF">JQ615_15660</name>
</gene>
<name>A0ABS5FJ74_9BRAD</name>